<feature type="transmembrane region" description="Helical" evidence="12">
    <location>
        <begin position="95"/>
        <end position="113"/>
    </location>
</feature>
<evidence type="ECO:0000256" key="9">
    <source>
        <dbReference type="ARBA" id="ARBA00023065"/>
    </source>
</evidence>
<feature type="transmembrane region" description="Helical" evidence="12">
    <location>
        <begin position="264"/>
        <end position="291"/>
    </location>
</feature>
<comment type="similarity">
    <text evidence="12">Belongs to the pannexin family.</text>
</comment>
<dbReference type="GO" id="GO:0005921">
    <property type="term" value="C:gap junction"/>
    <property type="evidence" value="ECO:0007669"/>
    <property type="project" value="UniProtKB-SubCell"/>
</dbReference>
<dbReference type="Proteomes" id="UP000070412">
    <property type="component" value="Unassembled WGS sequence"/>
</dbReference>
<evidence type="ECO:0000256" key="2">
    <source>
        <dbReference type="ARBA" id="ARBA00004651"/>
    </source>
</evidence>
<evidence type="ECO:0000256" key="6">
    <source>
        <dbReference type="ARBA" id="ARBA00022868"/>
    </source>
</evidence>
<keyword evidence="15" id="KW-1185">Reference proteome</keyword>
<keyword evidence="5 12" id="KW-0812">Transmembrane</keyword>
<evidence type="ECO:0000256" key="12">
    <source>
        <dbReference type="RuleBase" id="RU010713"/>
    </source>
</evidence>
<evidence type="ECO:0000256" key="8">
    <source>
        <dbReference type="ARBA" id="ARBA00022989"/>
    </source>
</evidence>
<reference evidence="15" key="1">
    <citation type="journal article" date="2020" name="PLoS Negl. Trop. Dis.">
        <title>High-quality nuclear genome for Sarcoptes scabiei-A critical resource for a neglected parasite.</title>
        <authorList>
            <person name="Korhonen P.K."/>
            <person name="Gasser R.B."/>
            <person name="Ma G."/>
            <person name="Wang T."/>
            <person name="Stroehlein A.J."/>
            <person name="Young N.D."/>
            <person name="Ang C.S."/>
            <person name="Fernando D.D."/>
            <person name="Lu H.C."/>
            <person name="Taylor S."/>
            <person name="Reynolds S.L."/>
            <person name="Mofiz E."/>
            <person name="Najaraj S.H."/>
            <person name="Gowda H."/>
            <person name="Madugundu A."/>
            <person name="Renuse S."/>
            <person name="Holt D."/>
            <person name="Pandey A."/>
            <person name="Papenfuss A.T."/>
            <person name="Fischer K."/>
        </authorList>
    </citation>
    <scope>NUCLEOTIDE SEQUENCE [LARGE SCALE GENOMIC DNA]</scope>
</reference>
<feature type="transmembrane region" description="Helical" evidence="12">
    <location>
        <begin position="168"/>
        <end position="194"/>
    </location>
</feature>
<keyword evidence="4" id="KW-1003">Cell membrane</keyword>
<dbReference type="GO" id="GO:0034220">
    <property type="term" value="P:monoatomic ion transmembrane transport"/>
    <property type="evidence" value="ECO:0007669"/>
    <property type="project" value="UniProtKB-KW"/>
</dbReference>
<dbReference type="EMBL" id="WVUK01000048">
    <property type="protein sequence ID" value="KAF7495491.1"/>
    <property type="molecule type" value="Genomic_DNA"/>
</dbReference>
<sequence length="358" mass="42801">MNLLNPNEIIQLFSTKNHFKWSFSLWFFGQRSSLLYHGLVWFCLISQFSDPKIVCQSNIPQDYEIAQWYCLFKQTKIVQDDVEDSMQRFQLPYRINQIYACLLPTLIMMLFCLELPDFIRKHLSDCPQLQSLIDQIESLTSQHCWNDSSKIIWKNYLNIFDNRKRNNLCIIIVSMHFGSLLSLIFISALFFLAFNFDHSVLTYGFDYFVYYYNQYVNNQQIDHPKTKLFPTVIKCAYPYFGPSGNLQKADLICFIKLNFLLEKIILIVWIHLFISIILILYDCTVLLLFLLPSYRKRFIQHHTSSSYCRKQDSIKQDFLLDYSDVIYLNLLRTNIGHWDTSKFLEKLLRWKQTLMKEI</sequence>
<comment type="function">
    <text evidence="12">Structural component of the gap junctions.</text>
</comment>
<evidence type="ECO:0000256" key="4">
    <source>
        <dbReference type="ARBA" id="ARBA00022475"/>
    </source>
</evidence>
<evidence type="ECO:0000313" key="15">
    <source>
        <dbReference type="Proteomes" id="UP000070412"/>
    </source>
</evidence>
<evidence type="ECO:0000256" key="10">
    <source>
        <dbReference type="ARBA" id="ARBA00023136"/>
    </source>
</evidence>
<evidence type="ECO:0000256" key="3">
    <source>
        <dbReference type="ARBA" id="ARBA00022448"/>
    </source>
</evidence>
<dbReference type="Pfam" id="PF00876">
    <property type="entry name" value="Innexin"/>
    <property type="match status" value="1"/>
</dbReference>
<name>A0A834RF72_SARSC</name>
<keyword evidence="8 12" id="KW-1133">Transmembrane helix</keyword>
<proteinExistence type="inferred from homology"/>
<dbReference type="AlphaFoldDB" id="A0A834RF72"/>
<keyword evidence="6" id="KW-0303">Gap junction</keyword>
<protein>
    <recommendedName>
        <fullName evidence="12">Innexin</fullName>
    </recommendedName>
</protein>
<dbReference type="GO" id="GO:0005886">
    <property type="term" value="C:plasma membrane"/>
    <property type="evidence" value="ECO:0007669"/>
    <property type="project" value="UniProtKB-SubCell"/>
</dbReference>
<evidence type="ECO:0000313" key="13">
    <source>
        <dbReference type="EMBL" id="KAF7495491.1"/>
    </source>
</evidence>
<dbReference type="InterPro" id="IPR000990">
    <property type="entry name" value="Innexin"/>
</dbReference>
<comment type="subcellular location">
    <subcellularLocation>
        <location evidence="1">Cell junction</location>
        <location evidence="1">Gap junction</location>
    </subcellularLocation>
    <subcellularLocation>
        <location evidence="2 12">Cell membrane</location>
        <topology evidence="2 12">Multi-pass membrane protein</topology>
    </subcellularLocation>
</comment>
<reference evidence="14" key="3">
    <citation type="submission" date="2022-06" db="UniProtKB">
        <authorList>
            <consortium name="EnsemblMetazoa"/>
        </authorList>
    </citation>
    <scope>IDENTIFICATION</scope>
</reference>
<evidence type="ECO:0000256" key="5">
    <source>
        <dbReference type="ARBA" id="ARBA00022692"/>
    </source>
</evidence>
<comment type="caution">
    <text evidence="12">Lacks conserved residue(s) required for the propagation of feature annotation.</text>
</comment>
<evidence type="ECO:0000313" key="14">
    <source>
        <dbReference type="EnsemblMetazoa" id="KAF7495491.1"/>
    </source>
</evidence>
<organism evidence="13">
    <name type="scientific">Sarcoptes scabiei</name>
    <name type="common">Itch mite</name>
    <name type="synonym">Acarus scabiei</name>
    <dbReference type="NCBI Taxonomy" id="52283"/>
    <lineage>
        <taxon>Eukaryota</taxon>
        <taxon>Metazoa</taxon>
        <taxon>Ecdysozoa</taxon>
        <taxon>Arthropoda</taxon>
        <taxon>Chelicerata</taxon>
        <taxon>Arachnida</taxon>
        <taxon>Acari</taxon>
        <taxon>Acariformes</taxon>
        <taxon>Sarcoptiformes</taxon>
        <taxon>Astigmata</taxon>
        <taxon>Psoroptidia</taxon>
        <taxon>Sarcoptoidea</taxon>
        <taxon>Sarcoptidae</taxon>
        <taxon>Sarcoptinae</taxon>
        <taxon>Sarcoptes</taxon>
    </lineage>
</organism>
<evidence type="ECO:0000256" key="7">
    <source>
        <dbReference type="ARBA" id="ARBA00022949"/>
    </source>
</evidence>
<dbReference type="OrthoDB" id="6508776at2759"/>
<keyword evidence="10 12" id="KW-0472">Membrane</keyword>
<dbReference type="PROSITE" id="PS51013">
    <property type="entry name" value="PANNEXIN"/>
    <property type="match status" value="1"/>
</dbReference>
<dbReference type="EnsemblMetazoa" id="SSS_1717s_mrna">
    <property type="protein sequence ID" value="KAF7495491.1"/>
    <property type="gene ID" value="SSS_1717"/>
</dbReference>
<evidence type="ECO:0000256" key="1">
    <source>
        <dbReference type="ARBA" id="ARBA00004610"/>
    </source>
</evidence>
<keyword evidence="11 12" id="KW-0407">Ion channel</keyword>
<accession>A0A834RF72</accession>
<keyword evidence="7" id="KW-0965">Cell junction</keyword>
<keyword evidence="3 12" id="KW-0813">Transport</keyword>
<gene>
    <name evidence="12" type="primary">inx</name>
    <name evidence="13" type="ORF">SSS_1717</name>
</gene>
<reference evidence="13" key="2">
    <citation type="submission" date="2020-01" db="EMBL/GenBank/DDBJ databases">
        <authorList>
            <person name="Korhonen P.K.K."/>
            <person name="Guangxu M.G."/>
            <person name="Wang T.W."/>
            <person name="Stroehlein A.J.S."/>
            <person name="Young N.D."/>
            <person name="Ang C.-S.A."/>
            <person name="Fernando D.W.F."/>
            <person name="Lu H.L."/>
            <person name="Taylor S.T."/>
            <person name="Ehtesham M.E.M."/>
            <person name="Najaraj S.H.N."/>
            <person name="Harsha G.H.G."/>
            <person name="Madugundu A.M."/>
            <person name="Renuse S.R."/>
            <person name="Holt D.H."/>
            <person name="Pandey A.P."/>
            <person name="Papenfuss A.P."/>
            <person name="Gasser R.B.G."/>
            <person name="Fischer K.F."/>
        </authorList>
    </citation>
    <scope>NUCLEOTIDE SEQUENCE</scope>
    <source>
        <strain evidence="13">SSS_KF_BRIS2020</strain>
    </source>
</reference>
<keyword evidence="9 12" id="KW-0406">Ion transport</keyword>
<evidence type="ECO:0000256" key="11">
    <source>
        <dbReference type="ARBA" id="ARBA00023303"/>
    </source>
</evidence>